<evidence type="ECO:0000256" key="3">
    <source>
        <dbReference type="ARBA" id="ARBA00022519"/>
    </source>
</evidence>
<reference evidence="9" key="2">
    <citation type="journal article" date="2022" name="Res Sq">
        <title>Evolution of multicellular longitudinally dividing oral cavity symbionts (Neisseriaceae).</title>
        <authorList>
            <person name="Nyongesa S."/>
            <person name="Weber P."/>
            <person name="Bernet E."/>
            <person name="Pullido F."/>
            <person name="Nieckarz M."/>
            <person name="Delaby M."/>
            <person name="Nieves C."/>
            <person name="Viehboeck T."/>
            <person name="Krause N."/>
            <person name="Rivera-Millot A."/>
            <person name="Nakamura A."/>
            <person name="Vischer N."/>
            <person name="VanNieuwenhze M."/>
            <person name="Brun Y."/>
            <person name="Cava F."/>
            <person name="Bulgheresi S."/>
            <person name="Veyrier F."/>
        </authorList>
    </citation>
    <scope>NUCLEOTIDE SEQUENCE</scope>
    <source>
        <strain evidence="9">SAG 1488-6</strain>
    </source>
</reference>
<evidence type="ECO:0000256" key="7">
    <source>
        <dbReference type="SAM" id="Phobius"/>
    </source>
</evidence>
<dbReference type="InterPro" id="IPR051800">
    <property type="entry name" value="PqiA-PqiB_transport"/>
</dbReference>
<evidence type="ECO:0000313" key="10">
    <source>
        <dbReference type="Proteomes" id="UP000832034"/>
    </source>
</evidence>
<name>A0ABY4ECJ9_VITST</name>
<evidence type="ECO:0000256" key="2">
    <source>
        <dbReference type="ARBA" id="ARBA00022475"/>
    </source>
</evidence>
<keyword evidence="5 7" id="KW-1133">Transmembrane helix</keyword>
<gene>
    <name evidence="9" type="ORF">LVJ81_05475</name>
</gene>
<protein>
    <submittedName>
        <fullName evidence="9">MlaD family protein</fullName>
    </submittedName>
</protein>
<sequence length="550" mass="60088">MQATDPDTSTPPPSEPPVAQVSKSRALSIIWLVPIATLIVAIVLLVSYLRNNGTEVTLHMPSADGVEINKTPIKILNVEVGKVIDVRLNDAGDGVLLTAKINGNMQHQLRSDSLFWIVKPEFDQRGIRGLGTLVSGAYIGFKPGNAAEIKNEFIISDDPPSADLGEGLHLKLSSTRAKMLPNGAPVFYEDLQVGQITQSTFDTKNQHVHYDIFIQKSHQDLVGDHVKFWIKSGVNIQTNSQGIQIDAAPIGSILSGAIAFTQPLSTGKGASVKDGHTFTLHSNISDVMEPASPRAFYLVAFFDQSMRGVSAGATVEYKGLPIGVIEKTPFFHNNDQLNLLENRYIPVQLRIEPSAIEMGANPIETKQWQQKFDQAIRQGLYATIISNNIVTGNMSIELTDELSADPSLKPQDRYAGLSVIPTRAVGLNATVKNLNRLLVKFNHLPLEQTVGQLNQNLAELQKTLGSVNQLLNNPNTQSIPKELNQTLKQLRGTLEGVSPDSPAYRDVQNTLQSLDRTLQKSNPLLKKLGEKPNSFIFDSKSADPIPKGQP</sequence>
<accession>A0ABY4ECJ9</accession>
<evidence type="ECO:0000256" key="1">
    <source>
        <dbReference type="ARBA" id="ARBA00004533"/>
    </source>
</evidence>
<reference evidence="9" key="1">
    <citation type="submission" date="2021-12" db="EMBL/GenBank/DDBJ databases">
        <authorList>
            <person name="Veyrier F.J."/>
        </authorList>
    </citation>
    <scope>NUCLEOTIDE SEQUENCE</scope>
    <source>
        <strain evidence="9">SAG 1488-6</strain>
    </source>
</reference>
<keyword evidence="3" id="KW-0997">Cell inner membrane</keyword>
<evidence type="ECO:0000313" key="9">
    <source>
        <dbReference type="EMBL" id="UOO93474.1"/>
    </source>
</evidence>
<feature type="domain" description="Mce/MlaD" evidence="8">
    <location>
        <begin position="297"/>
        <end position="399"/>
    </location>
</feature>
<keyword evidence="6 7" id="KW-0472">Membrane</keyword>
<keyword evidence="10" id="KW-1185">Reference proteome</keyword>
<dbReference type="PANTHER" id="PTHR30462">
    <property type="entry name" value="INTERMEMBRANE TRANSPORT PROTEIN PQIB-RELATED"/>
    <property type="match status" value="1"/>
</dbReference>
<dbReference type="EMBL" id="CP091512">
    <property type="protein sequence ID" value="UOO93474.1"/>
    <property type="molecule type" value="Genomic_DNA"/>
</dbReference>
<keyword evidence="4 7" id="KW-0812">Transmembrane</keyword>
<dbReference type="InterPro" id="IPR003399">
    <property type="entry name" value="Mce/MlaD"/>
</dbReference>
<dbReference type="Pfam" id="PF02470">
    <property type="entry name" value="MlaD"/>
    <property type="match status" value="3"/>
</dbReference>
<organism evidence="9 10">
    <name type="scientific">Vitreoscilla stercoraria</name>
    <dbReference type="NCBI Taxonomy" id="61"/>
    <lineage>
        <taxon>Bacteria</taxon>
        <taxon>Pseudomonadati</taxon>
        <taxon>Pseudomonadota</taxon>
        <taxon>Betaproteobacteria</taxon>
        <taxon>Neisseriales</taxon>
        <taxon>Neisseriaceae</taxon>
        <taxon>Vitreoscilla</taxon>
    </lineage>
</organism>
<proteinExistence type="predicted"/>
<dbReference type="RefSeq" id="WP_019958858.1">
    <property type="nucleotide sequence ID" value="NZ_CP091512.1"/>
</dbReference>
<evidence type="ECO:0000259" key="8">
    <source>
        <dbReference type="Pfam" id="PF02470"/>
    </source>
</evidence>
<evidence type="ECO:0000256" key="6">
    <source>
        <dbReference type="ARBA" id="ARBA00023136"/>
    </source>
</evidence>
<dbReference type="PANTHER" id="PTHR30462:SF2">
    <property type="entry name" value="INTERMEMBRANE TRANSPORT PROTEIN PQIB"/>
    <property type="match status" value="1"/>
</dbReference>
<dbReference type="Proteomes" id="UP000832034">
    <property type="component" value="Chromosome"/>
</dbReference>
<feature type="domain" description="Mce/MlaD" evidence="8">
    <location>
        <begin position="53"/>
        <end position="144"/>
    </location>
</feature>
<comment type="subcellular location">
    <subcellularLocation>
        <location evidence="1">Cell inner membrane</location>
    </subcellularLocation>
</comment>
<feature type="domain" description="Mce/MlaD" evidence="8">
    <location>
        <begin position="167"/>
        <end position="234"/>
    </location>
</feature>
<keyword evidence="2" id="KW-1003">Cell membrane</keyword>
<evidence type="ECO:0000256" key="5">
    <source>
        <dbReference type="ARBA" id="ARBA00022989"/>
    </source>
</evidence>
<evidence type="ECO:0000256" key="4">
    <source>
        <dbReference type="ARBA" id="ARBA00022692"/>
    </source>
</evidence>
<feature type="transmembrane region" description="Helical" evidence="7">
    <location>
        <begin position="29"/>
        <end position="49"/>
    </location>
</feature>